<feature type="chain" id="PRO_5037124558" description="Endonuclease/exonuclease/phosphatase domain-containing protein" evidence="1">
    <location>
        <begin position="25"/>
        <end position="276"/>
    </location>
</feature>
<protein>
    <recommendedName>
        <fullName evidence="2">Endonuclease/exonuclease/phosphatase domain-containing protein</fullName>
    </recommendedName>
</protein>
<reference evidence="3" key="1">
    <citation type="submission" date="2021-06" db="EMBL/GenBank/DDBJ databases">
        <title>44 bacteria genomes isolated from Dapeng, Shenzhen.</title>
        <authorList>
            <person name="Zheng W."/>
            <person name="Yu S."/>
            <person name="Huang Y."/>
        </authorList>
    </citation>
    <scope>NUCLEOTIDE SEQUENCE</scope>
    <source>
        <strain evidence="3">DP5N28-2</strain>
    </source>
</reference>
<comment type="caution">
    <text evidence="3">The sequence shown here is derived from an EMBL/GenBank/DDBJ whole genome shotgun (WGS) entry which is preliminary data.</text>
</comment>
<dbReference type="SUPFAM" id="SSF56219">
    <property type="entry name" value="DNase I-like"/>
    <property type="match status" value="1"/>
</dbReference>
<feature type="domain" description="Endonuclease/exonuclease/phosphatase" evidence="2">
    <location>
        <begin position="40"/>
        <end position="256"/>
    </location>
</feature>
<keyword evidence="4" id="KW-1185">Reference proteome</keyword>
<sequence>MKYTPKTFYIPLVILFVFSSLVNTHGQTADNLPLRLKVGTYNIGHFNQGRLGGFQWTGKNTVTAELNNWKKWIGEQGLDILGVNEWNRYFDKDSTYDATAELLDPYYSRVYFGDENTWIYNGIATNYNLNNIRQVNSYGDYYAILGDLKIGDKIITIISTHLPWQKQWHDDSVADLIQLLGELEYFICLGDMNAHDANQQLFIEAGFNMANGGDMGWFQTAAAKSAASGYTGTADVNIDNIITSANIRIMNVRVPKTGLNDLDHLPVLADVIVVWD</sequence>
<organism evidence="3 4">
    <name type="scientific">Membranihabitans marinus</name>
    <dbReference type="NCBI Taxonomy" id="1227546"/>
    <lineage>
        <taxon>Bacteria</taxon>
        <taxon>Pseudomonadati</taxon>
        <taxon>Bacteroidota</taxon>
        <taxon>Saprospiria</taxon>
        <taxon>Saprospirales</taxon>
        <taxon>Saprospiraceae</taxon>
        <taxon>Membranihabitans</taxon>
    </lineage>
</organism>
<dbReference type="Pfam" id="PF03372">
    <property type="entry name" value="Exo_endo_phos"/>
    <property type="match status" value="1"/>
</dbReference>
<evidence type="ECO:0000259" key="2">
    <source>
        <dbReference type="Pfam" id="PF03372"/>
    </source>
</evidence>
<keyword evidence="1" id="KW-0732">Signal</keyword>
<dbReference type="RefSeq" id="WP_222578534.1">
    <property type="nucleotide sequence ID" value="NZ_JAHVHU010000003.1"/>
</dbReference>
<dbReference type="InterPro" id="IPR005135">
    <property type="entry name" value="Endo/exonuclease/phosphatase"/>
</dbReference>
<gene>
    <name evidence="3" type="ORF">KUV50_02610</name>
</gene>
<dbReference type="GO" id="GO:0003824">
    <property type="term" value="F:catalytic activity"/>
    <property type="evidence" value="ECO:0007669"/>
    <property type="project" value="InterPro"/>
</dbReference>
<evidence type="ECO:0000313" key="4">
    <source>
        <dbReference type="Proteomes" id="UP000753961"/>
    </source>
</evidence>
<dbReference type="Gene3D" id="3.60.10.10">
    <property type="entry name" value="Endonuclease/exonuclease/phosphatase"/>
    <property type="match status" value="1"/>
</dbReference>
<feature type="signal peptide" evidence="1">
    <location>
        <begin position="1"/>
        <end position="24"/>
    </location>
</feature>
<dbReference type="InterPro" id="IPR036691">
    <property type="entry name" value="Endo/exonu/phosph_ase_sf"/>
</dbReference>
<dbReference type="EMBL" id="JAHVHU010000003">
    <property type="protein sequence ID" value="MBY5957010.1"/>
    <property type="molecule type" value="Genomic_DNA"/>
</dbReference>
<proteinExistence type="predicted"/>
<accession>A0A953HRE8</accession>
<evidence type="ECO:0000256" key="1">
    <source>
        <dbReference type="SAM" id="SignalP"/>
    </source>
</evidence>
<dbReference type="Proteomes" id="UP000753961">
    <property type="component" value="Unassembled WGS sequence"/>
</dbReference>
<evidence type="ECO:0000313" key="3">
    <source>
        <dbReference type="EMBL" id="MBY5957010.1"/>
    </source>
</evidence>
<dbReference type="AlphaFoldDB" id="A0A953HRE8"/>
<name>A0A953HRE8_9BACT</name>